<name>A0A9W6U7A3_9STRA</name>
<keyword evidence="2" id="KW-1185">Reference proteome</keyword>
<dbReference type="PROSITE" id="PS51257">
    <property type="entry name" value="PROKAR_LIPOPROTEIN"/>
    <property type="match status" value="1"/>
</dbReference>
<gene>
    <name evidence="1" type="ORF">Pfra01_000516900</name>
</gene>
<protein>
    <submittedName>
        <fullName evidence="1">Unnamed protein product</fullName>
    </submittedName>
</protein>
<proteinExistence type="predicted"/>
<dbReference type="Proteomes" id="UP001165121">
    <property type="component" value="Unassembled WGS sequence"/>
</dbReference>
<accession>A0A9W6U7A3</accession>
<comment type="caution">
    <text evidence="1">The sequence shown here is derived from an EMBL/GenBank/DDBJ whole genome shotgun (WGS) entry which is preliminary data.</text>
</comment>
<evidence type="ECO:0000313" key="2">
    <source>
        <dbReference type="Proteomes" id="UP001165121"/>
    </source>
</evidence>
<dbReference type="EMBL" id="BSXT01000417">
    <property type="protein sequence ID" value="GMF26843.1"/>
    <property type="molecule type" value="Genomic_DNA"/>
</dbReference>
<reference evidence="1" key="1">
    <citation type="submission" date="2023-04" db="EMBL/GenBank/DDBJ databases">
        <title>Phytophthora fragariaefolia NBRC 109709.</title>
        <authorList>
            <person name="Ichikawa N."/>
            <person name="Sato H."/>
            <person name="Tonouchi N."/>
        </authorList>
    </citation>
    <scope>NUCLEOTIDE SEQUENCE</scope>
    <source>
        <strain evidence="1">NBRC 109709</strain>
    </source>
</reference>
<evidence type="ECO:0000313" key="1">
    <source>
        <dbReference type="EMBL" id="GMF26843.1"/>
    </source>
</evidence>
<sequence>MPKNASSIATHPHRYRPRWVVPTTNSWLIMGCNDLRDFMSRLGFASVLDKLICTPSGFICPVVGRDQSAITRQHCALAGSDPGAYPGTGADANLDAELLEQKPSE</sequence>
<dbReference type="AlphaFoldDB" id="A0A9W6U7A3"/>
<organism evidence="1 2">
    <name type="scientific">Phytophthora fragariaefolia</name>
    <dbReference type="NCBI Taxonomy" id="1490495"/>
    <lineage>
        <taxon>Eukaryota</taxon>
        <taxon>Sar</taxon>
        <taxon>Stramenopiles</taxon>
        <taxon>Oomycota</taxon>
        <taxon>Peronosporomycetes</taxon>
        <taxon>Peronosporales</taxon>
        <taxon>Peronosporaceae</taxon>
        <taxon>Phytophthora</taxon>
    </lineage>
</organism>